<keyword evidence="2" id="KW-1003">Cell membrane</keyword>
<evidence type="ECO:0000256" key="5">
    <source>
        <dbReference type="ARBA" id="ARBA00023136"/>
    </source>
</evidence>
<dbReference type="PANTHER" id="PTHR30509:SF9">
    <property type="entry name" value="MULTIDRUG RESISTANCE PROTEIN MDTO"/>
    <property type="match status" value="1"/>
</dbReference>
<comment type="caution">
    <text evidence="9">The sequence shown here is derived from an EMBL/GenBank/DDBJ whole genome shotgun (WGS) entry which is preliminary data.</text>
</comment>
<feature type="transmembrane region" description="Helical" evidence="7">
    <location>
        <begin position="440"/>
        <end position="456"/>
    </location>
</feature>
<comment type="similarity">
    <text evidence="6">Belongs to the YccS/YhfK family.</text>
</comment>
<comment type="subcellular location">
    <subcellularLocation>
        <location evidence="1">Cell membrane</location>
        <topology evidence="1">Multi-pass membrane protein</topology>
    </subcellularLocation>
</comment>
<evidence type="ECO:0000313" key="10">
    <source>
        <dbReference type="Proteomes" id="UP001579974"/>
    </source>
</evidence>
<feature type="domain" description="Integral membrane bound transporter" evidence="8">
    <location>
        <begin position="379"/>
        <end position="504"/>
    </location>
</feature>
<evidence type="ECO:0000259" key="8">
    <source>
        <dbReference type="Pfam" id="PF13515"/>
    </source>
</evidence>
<feature type="transmembrane region" description="Helical" evidence="7">
    <location>
        <begin position="92"/>
        <end position="110"/>
    </location>
</feature>
<dbReference type="RefSeq" id="WP_275475792.1">
    <property type="nucleotide sequence ID" value="NZ_CP162940.1"/>
</dbReference>
<gene>
    <name evidence="9" type="ORF">KKP3000_001409</name>
</gene>
<dbReference type="Proteomes" id="UP001579974">
    <property type="component" value="Unassembled WGS sequence"/>
</dbReference>
<organism evidence="9 10">
    <name type="scientific">Alicyclobacillus fastidiosus</name>
    <dbReference type="NCBI Taxonomy" id="392011"/>
    <lineage>
        <taxon>Bacteria</taxon>
        <taxon>Bacillati</taxon>
        <taxon>Bacillota</taxon>
        <taxon>Bacilli</taxon>
        <taxon>Bacillales</taxon>
        <taxon>Alicyclobacillaceae</taxon>
        <taxon>Alicyclobacillus</taxon>
    </lineage>
</organism>
<feature type="transmembrane region" description="Helical" evidence="7">
    <location>
        <begin position="491"/>
        <end position="509"/>
    </location>
</feature>
<evidence type="ECO:0000313" key="9">
    <source>
        <dbReference type="EMBL" id="MFB5188970.1"/>
    </source>
</evidence>
<sequence>MRSLNTLTARDMSQLLLLAGIRNAIGVVIPLVIGLLTHHTLSGVGISVGALVTGFAGMSGTARRRTRTMLLATVWMGVATLIGAMAGNIAWLIIMTVMLSGFIAGMMIAVSAEAGQVGLLSTNALILISTYPQDPVHSLYRAGFVVAGGVLQTSLMILSDVLTKQSAESRAVSNMYRSISKYAAEHTRKADIQVATAMLDAEAALSDSYMKRPTYRQLRAFMNTAEQIRMYVVALTRIAKQQDNHPQDEQTNGMPEILTKISILLEQIALILERPTQVQNISNLDVTPLNMLAQTLERETGRASAEAILHVRAISAAVADLQLALASDSVSIQVGTPSDFKRSPAWSPLRKTFRSLVANFTLRSTTFRHAIRVSCTLAIALIISRMLALPHGYWLPLTTVIILKPDFTATFSRGIARILGTVIGIFIATLLIGIAGRSPLAGIVLIVLYACAMYTVVNFNYALFTCALTGEIVVLLSFFQQTPPFVAMTARLAATVLGSCLAFMAYILWPSWQNRNLHVVMADLIRAQRAYFLAILSVCRQTGEHQQLQMKRQAARLARTNAVAAVHQSLNEPVKYTQDPYAILGMLTALHRFSDILLSLEAHFLEVEFELSSSALNQSAKYIEHALHVVEFVVRHHDIEMDAESIKRVLIHPESGLRVQSPSFTETTFARLESIIRTMLRMLPLSPLSRASSDTKP</sequence>
<feature type="transmembrane region" description="Helical" evidence="7">
    <location>
        <begin position="69"/>
        <end position="86"/>
    </location>
</feature>
<feature type="transmembrane region" description="Helical" evidence="7">
    <location>
        <begin position="12"/>
        <end position="33"/>
    </location>
</feature>
<dbReference type="EMBL" id="JBDXSU010000001">
    <property type="protein sequence ID" value="MFB5188970.1"/>
    <property type="molecule type" value="Genomic_DNA"/>
</dbReference>
<proteinExistence type="inferred from homology"/>
<evidence type="ECO:0000256" key="1">
    <source>
        <dbReference type="ARBA" id="ARBA00004651"/>
    </source>
</evidence>
<evidence type="ECO:0000256" key="7">
    <source>
        <dbReference type="SAM" id="Phobius"/>
    </source>
</evidence>
<keyword evidence="3 7" id="KW-0812">Transmembrane</keyword>
<reference evidence="9 10" key="1">
    <citation type="journal article" date="2024" name="Int. J. Mol. Sci.">
        <title>Exploration of Alicyclobacillus spp. Genome in Search of Antibiotic Resistance.</title>
        <authorList>
            <person name="Bucka-Kolendo J."/>
            <person name="Kiousi D.E."/>
            <person name="Dekowska A."/>
            <person name="Mikolajczuk-Szczyrba A."/>
            <person name="Karadedos D.M."/>
            <person name="Michael P."/>
            <person name="Galanis A."/>
            <person name="Sokolowska B."/>
        </authorList>
    </citation>
    <scope>NUCLEOTIDE SEQUENCE [LARGE SCALE GENOMIC DNA]</scope>
    <source>
        <strain evidence="9 10">KKP 3000</strain>
    </source>
</reference>
<accession>A0ABV5AAV3</accession>
<keyword evidence="10" id="KW-1185">Reference proteome</keyword>
<name>A0ABV5AAV3_9BACL</name>
<evidence type="ECO:0000256" key="4">
    <source>
        <dbReference type="ARBA" id="ARBA00022989"/>
    </source>
</evidence>
<dbReference type="InterPro" id="IPR049453">
    <property type="entry name" value="Memb_transporter_dom"/>
</dbReference>
<dbReference type="PANTHER" id="PTHR30509">
    <property type="entry name" value="P-HYDROXYBENZOIC ACID EFFLUX PUMP SUBUNIT-RELATED"/>
    <property type="match status" value="1"/>
</dbReference>
<protein>
    <submittedName>
        <fullName evidence="9">FUSC family protein</fullName>
    </submittedName>
</protein>
<evidence type="ECO:0000256" key="6">
    <source>
        <dbReference type="ARBA" id="ARBA00043993"/>
    </source>
</evidence>
<keyword evidence="4 7" id="KW-1133">Transmembrane helix</keyword>
<evidence type="ECO:0000256" key="2">
    <source>
        <dbReference type="ARBA" id="ARBA00022475"/>
    </source>
</evidence>
<dbReference type="Pfam" id="PF13515">
    <property type="entry name" value="FUSC_2"/>
    <property type="match status" value="1"/>
</dbReference>
<feature type="transmembrane region" description="Helical" evidence="7">
    <location>
        <begin position="414"/>
        <end position="433"/>
    </location>
</feature>
<feature type="transmembrane region" description="Helical" evidence="7">
    <location>
        <begin position="39"/>
        <end position="57"/>
    </location>
</feature>
<evidence type="ECO:0000256" key="3">
    <source>
        <dbReference type="ARBA" id="ARBA00022692"/>
    </source>
</evidence>
<keyword evidence="5 7" id="KW-0472">Membrane</keyword>
<feature type="transmembrane region" description="Helical" evidence="7">
    <location>
        <begin position="373"/>
        <end position="394"/>
    </location>
</feature>